<dbReference type="InterPro" id="IPR004360">
    <property type="entry name" value="Glyas_Fos-R_dOase_dom"/>
</dbReference>
<dbReference type="NCBIfam" id="TIGR01263">
    <property type="entry name" value="4HPPD"/>
    <property type="match status" value="1"/>
</dbReference>
<protein>
    <submittedName>
        <fullName evidence="7">4-hydroxyphenylpyruvate dioxygenase</fullName>
        <ecNumber evidence="7">1.13.11.27</ecNumber>
    </submittedName>
</protein>
<dbReference type="PANTHER" id="PTHR11959:SF1">
    <property type="entry name" value="4-HYDROXYPHENYLPYRUVATE DIOXYGENASE"/>
    <property type="match status" value="1"/>
</dbReference>
<evidence type="ECO:0000313" key="8">
    <source>
        <dbReference type="Proteomes" id="UP000293623"/>
    </source>
</evidence>
<dbReference type="Pfam" id="PF14696">
    <property type="entry name" value="Glyoxalase_5"/>
    <property type="match status" value="1"/>
</dbReference>
<keyword evidence="3" id="KW-0677">Repeat</keyword>
<reference evidence="7 8" key="1">
    <citation type="submission" date="2019-01" db="EMBL/GenBank/DDBJ databases">
        <title>Altererythrobacter rhizovicinus sp. nov., isolated from the rhizosphere soil of Haloxylon ammodendron.</title>
        <authorList>
            <person name="Li H.-P."/>
            <person name="Gou J.-Y."/>
            <person name="Yao D."/>
            <person name="Han Q.-Q."/>
            <person name="Shao K.-Z."/>
            <person name="Zhao Q."/>
            <person name="Zhang J.-L."/>
        </authorList>
    </citation>
    <scope>NUCLEOTIDE SEQUENCE [LARGE SCALE GENOMIC DNA]</scope>
    <source>
        <strain evidence="7 8">AY-3R</strain>
    </source>
</reference>
<evidence type="ECO:0000256" key="5">
    <source>
        <dbReference type="PIRSR" id="PIRSR009283-1"/>
    </source>
</evidence>
<organism evidence="7 8">
    <name type="scientific">Pelagerythrobacter rhizovicinus</name>
    <dbReference type="NCBI Taxonomy" id="2268576"/>
    <lineage>
        <taxon>Bacteria</taxon>
        <taxon>Pseudomonadati</taxon>
        <taxon>Pseudomonadota</taxon>
        <taxon>Alphaproteobacteria</taxon>
        <taxon>Sphingomonadales</taxon>
        <taxon>Erythrobacteraceae</taxon>
        <taxon>Pelagerythrobacter</taxon>
    </lineage>
</organism>
<gene>
    <name evidence="7" type="primary">hppD</name>
    <name evidence="7" type="ORF">ETX26_04985</name>
</gene>
<keyword evidence="2 5" id="KW-0479">Metal-binding</keyword>
<comment type="cofactor">
    <cofactor evidence="5">
        <name>Fe cation</name>
        <dbReference type="ChEBI" id="CHEBI:24875"/>
    </cofactor>
    <text evidence="5">Binds 1 Fe cation per subunit.</text>
</comment>
<dbReference type="InterPro" id="IPR041735">
    <property type="entry name" value="4OHPhenylPyrv_dOase_C"/>
</dbReference>
<keyword evidence="4 5" id="KW-0408">Iron</keyword>
<dbReference type="EC" id="1.13.11.27" evidence="7"/>
<evidence type="ECO:0000256" key="3">
    <source>
        <dbReference type="ARBA" id="ARBA00022737"/>
    </source>
</evidence>
<dbReference type="InterPro" id="IPR005956">
    <property type="entry name" value="4OHPhenylPyrv_dOase"/>
</dbReference>
<dbReference type="EMBL" id="SDPV01000001">
    <property type="protein sequence ID" value="RXZ66071.1"/>
    <property type="molecule type" value="Genomic_DNA"/>
</dbReference>
<dbReference type="PANTHER" id="PTHR11959">
    <property type="entry name" value="4-HYDROXYPHENYLPYRUVATE DIOXYGENASE"/>
    <property type="match status" value="1"/>
</dbReference>
<dbReference type="RefSeq" id="WP_129523545.1">
    <property type="nucleotide sequence ID" value="NZ_SDPV01000001.1"/>
</dbReference>
<dbReference type="InterPro" id="IPR037523">
    <property type="entry name" value="VOC_core"/>
</dbReference>
<keyword evidence="7" id="KW-0560">Oxidoreductase</keyword>
<evidence type="ECO:0000259" key="6">
    <source>
        <dbReference type="PROSITE" id="PS51819"/>
    </source>
</evidence>
<dbReference type="GO" id="GO:0003868">
    <property type="term" value="F:4-hydroxyphenylpyruvate dioxygenase activity"/>
    <property type="evidence" value="ECO:0007669"/>
    <property type="project" value="UniProtKB-EC"/>
</dbReference>
<dbReference type="GO" id="GO:0006572">
    <property type="term" value="P:L-tyrosine catabolic process"/>
    <property type="evidence" value="ECO:0007669"/>
    <property type="project" value="TreeGrafter"/>
</dbReference>
<evidence type="ECO:0000256" key="4">
    <source>
        <dbReference type="ARBA" id="ARBA00023004"/>
    </source>
</evidence>
<comment type="caution">
    <text evidence="7">The sequence shown here is derived from an EMBL/GenBank/DDBJ whole genome shotgun (WGS) entry which is preliminary data.</text>
</comment>
<dbReference type="PIRSF" id="PIRSF009283">
    <property type="entry name" value="HPP_dOase"/>
    <property type="match status" value="1"/>
</dbReference>
<dbReference type="Proteomes" id="UP000293623">
    <property type="component" value="Unassembled WGS sequence"/>
</dbReference>
<proteinExistence type="inferred from homology"/>
<dbReference type="InterPro" id="IPR029068">
    <property type="entry name" value="Glyas_Bleomycin-R_OHBP_Dase"/>
</dbReference>
<accession>A0A4Q2KRV9</accession>
<dbReference type="AlphaFoldDB" id="A0A4Q2KRV9"/>
<name>A0A4Q2KRV9_9SPHN</name>
<dbReference type="SUPFAM" id="SSF54593">
    <property type="entry name" value="Glyoxalase/Bleomycin resistance protein/Dihydroxybiphenyl dioxygenase"/>
    <property type="match status" value="1"/>
</dbReference>
<dbReference type="GO" id="GO:0046872">
    <property type="term" value="F:metal ion binding"/>
    <property type="evidence" value="ECO:0007669"/>
    <property type="project" value="UniProtKB-KW"/>
</dbReference>
<evidence type="ECO:0000256" key="2">
    <source>
        <dbReference type="ARBA" id="ARBA00022723"/>
    </source>
</evidence>
<dbReference type="Pfam" id="PF00903">
    <property type="entry name" value="Glyoxalase"/>
    <property type="match status" value="1"/>
</dbReference>
<feature type="domain" description="VOC" evidence="6">
    <location>
        <begin position="13"/>
        <end position="130"/>
    </location>
</feature>
<feature type="binding site" evidence="5">
    <location>
        <position position="166"/>
    </location>
    <ligand>
        <name>Fe cation</name>
        <dbReference type="ChEBI" id="CHEBI:24875"/>
    </ligand>
</feature>
<comment type="similarity">
    <text evidence="1">Belongs to the 4HPPD family.</text>
</comment>
<dbReference type="Gene3D" id="3.10.180.10">
    <property type="entry name" value="2,3-Dihydroxybiphenyl 1,2-Dioxygenase, domain 1"/>
    <property type="match status" value="2"/>
</dbReference>
<keyword evidence="8" id="KW-1185">Reference proteome</keyword>
<feature type="binding site" evidence="5">
    <location>
        <position position="327"/>
    </location>
    <ligand>
        <name>Fe cation</name>
        <dbReference type="ChEBI" id="CHEBI:24875"/>
    </ligand>
</feature>
<dbReference type="FunFam" id="3.10.180.10:FF:000007">
    <property type="entry name" value="4-hydroxyphenylpyruvate dioxygenase"/>
    <property type="match status" value="1"/>
</dbReference>
<keyword evidence="7" id="KW-0670">Pyruvate</keyword>
<sequence>MPDLFENPAGLDGFEFVEFCAPEKGVLEPVFEAMGFSHVATHRSKDVHLWRQGGINLITNYEPKSAAWYFAREHGPSACGMAFRVKDAAKAWQHLMDKGAEPVHVETGPMELRLPAIRGIGGAILYLVDRYEDEAGDGLSIYDIDFEYLPGVEKHPAGAGFKLIDHLTHNVYGGRMKYWADYYETLFNFQEIRYFDIKGEYTGLTSKALTAPDGKIRIPLNEEGDGGKGQIEEYLREFNGEGIQHIALICDDLVACWDNLKKLGVPFMTAPPETYYEMLEERLPGHGEDVEALKARGILLDGTTEGGRPRLLLQIFAEAQVGPVFFEFIQRKGDEGFGEGNFKALFESMERDQIKRGALKVEDAKTVETEPAE</sequence>
<keyword evidence="7" id="KW-0223">Dioxygenase</keyword>
<dbReference type="CDD" id="cd07250">
    <property type="entry name" value="HPPD_C_like"/>
    <property type="match status" value="1"/>
</dbReference>
<feature type="domain" description="VOC" evidence="6">
    <location>
        <begin position="163"/>
        <end position="305"/>
    </location>
</feature>
<evidence type="ECO:0000256" key="1">
    <source>
        <dbReference type="ARBA" id="ARBA00005877"/>
    </source>
</evidence>
<dbReference type="PROSITE" id="PS51819">
    <property type="entry name" value="VOC"/>
    <property type="match status" value="2"/>
</dbReference>
<dbReference type="InterPro" id="IPR041736">
    <property type="entry name" value="4OHPhenylPyrv_dOase_N"/>
</dbReference>
<dbReference type="OrthoDB" id="9780241at2"/>
<evidence type="ECO:0000313" key="7">
    <source>
        <dbReference type="EMBL" id="RXZ66071.1"/>
    </source>
</evidence>
<feature type="binding site" evidence="5">
    <location>
        <position position="245"/>
    </location>
    <ligand>
        <name>Fe cation</name>
        <dbReference type="ChEBI" id="CHEBI:24875"/>
    </ligand>
</feature>
<dbReference type="CDD" id="cd08342">
    <property type="entry name" value="HPPD_N_like"/>
    <property type="match status" value="1"/>
</dbReference>